<protein>
    <submittedName>
        <fullName evidence="1">Uncharacterized protein</fullName>
    </submittedName>
</protein>
<dbReference type="AlphaFoldDB" id="A0A9X3WMN6"/>
<proteinExistence type="predicted"/>
<accession>A0A9X3WMN6</accession>
<name>A0A9X3WMN6_9BACI</name>
<dbReference type="RefSeq" id="WP_259867531.1">
    <property type="nucleotide sequence ID" value="NZ_JAMQJZ010000008.1"/>
</dbReference>
<dbReference type="EMBL" id="JAMQJZ010000008">
    <property type="protein sequence ID" value="MDC3420996.1"/>
    <property type="molecule type" value="Genomic_DNA"/>
</dbReference>
<dbReference type="Proteomes" id="UP001145072">
    <property type="component" value="Unassembled WGS sequence"/>
</dbReference>
<evidence type="ECO:0000313" key="2">
    <source>
        <dbReference type="Proteomes" id="UP001145072"/>
    </source>
</evidence>
<organism evidence="1 2">
    <name type="scientific">Aquibacillus koreensis</name>
    <dbReference type="NCBI Taxonomy" id="279446"/>
    <lineage>
        <taxon>Bacteria</taxon>
        <taxon>Bacillati</taxon>
        <taxon>Bacillota</taxon>
        <taxon>Bacilli</taxon>
        <taxon>Bacillales</taxon>
        <taxon>Bacillaceae</taxon>
        <taxon>Aquibacillus</taxon>
    </lineage>
</organism>
<evidence type="ECO:0000313" key="1">
    <source>
        <dbReference type="EMBL" id="MDC3420996.1"/>
    </source>
</evidence>
<keyword evidence="2" id="KW-1185">Reference proteome</keyword>
<gene>
    <name evidence="1" type="ORF">NC661_11505</name>
</gene>
<reference evidence="1" key="1">
    <citation type="submission" date="2022-06" db="EMBL/GenBank/DDBJ databases">
        <title>Aquibacillus sp. a new bacterium isolated from soil saline samples.</title>
        <authorList>
            <person name="Galisteo C."/>
            <person name="De La Haba R."/>
            <person name="Sanchez-Porro C."/>
            <person name="Ventosa A."/>
        </authorList>
    </citation>
    <scope>NUCLEOTIDE SEQUENCE</scope>
    <source>
        <strain evidence="1">JCM 12387</strain>
    </source>
</reference>
<comment type="caution">
    <text evidence="1">The sequence shown here is derived from an EMBL/GenBank/DDBJ whole genome shotgun (WGS) entry which is preliminary data.</text>
</comment>
<sequence length="222" mass="25722">MIRQFVNAIKIFFFHRLHFLKEAELKLNSQQENELNQVFYKILDAKGAFFTYSSNIPIHVFLNYIVENKQVLVHGSNNRGITQFEPRTQTLANGIPVKAVFASSDGIWSLFFAVVNRKSVHSLRNMCITIPTQKGIKRYYYFSIAKQNNDRYWTNGTIYILPKCTFEQGGVKSEWITNQHVTPLAKINVSPSNFPFCDQVSKHNSTESPLKTLFHVLVRNRK</sequence>